<dbReference type="Pfam" id="PF13347">
    <property type="entry name" value="MFS_2"/>
    <property type="match status" value="2"/>
</dbReference>
<evidence type="ECO:0000313" key="4">
    <source>
        <dbReference type="Proteomes" id="UP001158576"/>
    </source>
</evidence>
<dbReference type="Proteomes" id="UP001158576">
    <property type="component" value="Chromosome PAR"/>
</dbReference>
<organism evidence="3 4">
    <name type="scientific">Oikopleura dioica</name>
    <name type="common">Tunicate</name>
    <dbReference type="NCBI Taxonomy" id="34765"/>
    <lineage>
        <taxon>Eukaryota</taxon>
        <taxon>Metazoa</taxon>
        <taxon>Chordata</taxon>
        <taxon>Tunicata</taxon>
        <taxon>Appendicularia</taxon>
        <taxon>Copelata</taxon>
        <taxon>Oikopleuridae</taxon>
        <taxon>Oikopleura</taxon>
    </lineage>
</organism>
<dbReference type="Gene3D" id="1.20.1250.20">
    <property type="entry name" value="MFS general substrate transporter like domains"/>
    <property type="match status" value="1"/>
</dbReference>
<gene>
    <name evidence="3" type="ORF">OKIOD_LOCUS217</name>
</gene>
<feature type="transmembrane region" description="Helical" evidence="2">
    <location>
        <begin position="21"/>
        <end position="39"/>
    </location>
</feature>
<evidence type="ECO:0000256" key="2">
    <source>
        <dbReference type="SAM" id="Phobius"/>
    </source>
</evidence>
<feature type="transmembrane region" description="Helical" evidence="2">
    <location>
        <begin position="447"/>
        <end position="470"/>
    </location>
</feature>
<feature type="transmembrane region" description="Helical" evidence="2">
    <location>
        <begin position="374"/>
        <end position="399"/>
    </location>
</feature>
<feature type="transmembrane region" description="Helical" evidence="2">
    <location>
        <begin position="122"/>
        <end position="145"/>
    </location>
</feature>
<feature type="transmembrane region" description="Helical" evidence="2">
    <location>
        <begin position="157"/>
        <end position="176"/>
    </location>
</feature>
<comment type="similarity">
    <text evidence="1">Belongs to the major facilitator superfamily.</text>
</comment>
<reference evidence="3 4" key="1">
    <citation type="submission" date="2021-04" db="EMBL/GenBank/DDBJ databases">
        <authorList>
            <person name="Bliznina A."/>
        </authorList>
    </citation>
    <scope>NUCLEOTIDE SEQUENCE [LARGE SCALE GENOMIC DNA]</scope>
</reference>
<dbReference type="SUPFAM" id="SSF103473">
    <property type="entry name" value="MFS general substrate transporter"/>
    <property type="match status" value="1"/>
</dbReference>
<evidence type="ECO:0000313" key="3">
    <source>
        <dbReference type="EMBL" id="CAG5077231.1"/>
    </source>
</evidence>
<feature type="transmembrane region" description="Helical" evidence="2">
    <location>
        <begin position="308"/>
        <end position="330"/>
    </location>
</feature>
<dbReference type="InterPro" id="IPR039672">
    <property type="entry name" value="MFS_2"/>
</dbReference>
<keyword evidence="2" id="KW-0472">Membrane</keyword>
<evidence type="ECO:0000256" key="1">
    <source>
        <dbReference type="ARBA" id="ARBA00008335"/>
    </source>
</evidence>
<feature type="transmembrane region" description="Helical" evidence="2">
    <location>
        <begin position="83"/>
        <end position="102"/>
    </location>
</feature>
<proteinExistence type="inferred from homology"/>
<feature type="transmembrane region" description="Helical" evidence="2">
    <location>
        <begin position="45"/>
        <end position="63"/>
    </location>
</feature>
<dbReference type="CDD" id="cd17491">
    <property type="entry name" value="MFS_MFSD12"/>
    <property type="match status" value="1"/>
</dbReference>
<feature type="transmembrane region" description="Helical" evidence="2">
    <location>
        <begin position="406"/>
        <end position="427"/>
    </location>
</feature>
<dbReference type="PANTHER" id="PTHR11328">
    <property type="entry name" value="MAJOR FACILITATOR SUPERFAMILY DOMAIN-CONTAINING PROTEIN"/>
    <property type="match status" value="1"/>
</dbReference>
<feature type="transmembrane region" description="Helical" evidence="2">
    <location>
        <begin position="337"/>
        <end position="354"/>
    </location>
</feature>
<name>A0ABN7RPH6_OIKDI</name>
<keyword evidence="2" id="KW-0812">Transmembrane</keyword>
<feature type="transmembrane region" description="Helical" evidence="2">
    <location>
        <begin position="196"/>
        <end position="215"/>
    </location>
</feature>
<sequence>MSTISPRVKAGYSVGHVLNDLCAAMWFSYLLVYFHQILMLDADTAGYLLLIGQLTDGFATPFVGIESDRVGLLGKIYGRRKSWHLFGTICVILSFIFIFTPVPKYIPDVTPDWVALVYYTPFIVIFQIGWASTQVSHLSVIPNLTPVARERTQLNSFRYGGTVLSSIAVYGIAFAFLQSSDSDDLGWNDRFIFNKLAIIVICTGSFFSFLFHLFVPEETELGPLGTIANVNYDEDDDNEENRGHIENEGTPLLTESNEETIKKWTEWFKLPNFYLTGLIYMSSRLIVNMSQVYMPFYLTDSLGVQKTMIAIVPLIVFISGFVMSMSVPILNKYINNNVIYIIGTVLCISGFIWARDLATPIGAVDPSRRYEIIGVAIMNGAGCAAVLISSLSLTAFLIGDNCSTSAFVYGAMSLTDKIANGIAVVIIQNEDPCSCNCEDCGKFFREVLTIGVSAICAVASLAVVAHYFLFVRQPRQQTGYERIDD</sequence>
<keyword evidence="4" id="KW-1185">Reference proteome</keyword>
<protein>
    <submittedName>
        <fullName evidence="3">Oidioi.mRNA.OKI2018_I69.PAR.g8659.t1.cds</fullName>
    </submittedName>
</protein>
<dbReference type="EMBL" id="OU015568">
    <property type="protein sequence ID" value="CAG5077231.1"/>
    <property type="molecule type" value="Genomic_DNA"/>
</dbReference>
<dbReference type="PANTHER" id="PTHR11328:SF28">
    <property type="entry name" value="MAJOR FACILITATOR SUPERFAMILY DOMAIN-CONTAINING PROTEIN 12"/>
    <property type="match status" value="1"/>
</dbReference>
<feature type="transmembrane region" description="Helical" evidence="2">
    <location>
        <begin position="273"/>
        <end position="296"/>
    </location>
</feature>
<dbReference type="InterPro" id="IPR036259">
    <property type="entry name" value="MFS_trans_sf"/>
</dbReference>
<keyword evidence="2" id="KW-1133">Transmembrane helix</keyword>
<accession>A0ABN7RPH6</accession>